<dbReference type="InterPro" id="IPR010920">
    <property type="entry name" value="LSM_dom_sf"/>
</dbReference>
<evidence type="ECO:0000313" key="13">
    <source>
        <dbReference type="EMBL" id="ALF48413.1"/>
    </source>
</evidence>
<dbReference type="PROSITE" id="PS01246">
    <property type="entry name" value="UPF0003"/>
    <property type="match status" value="1"/>
</dbReference>
<feature type="transmembrane region" description="Helical" evidence="8">
    <location>
        <begin position="296"/>
        <end position="316"/>
    </location>
</feature>
<dbReference type="SUPFAM" id="SSF50182">
    <property type="entry name" value="Sm-like ribonucleoproteins"/>
    <property type="match status" value="1"/>
</dbReference>
<dbReference type="Gene3D" id="3.30.70.100">
    <property type="match status" value="1"/>
</dbReference>
<evidence type="ECO:0000256" key="6">
    <source>
        <dbReference type="ARBA" id="ARBA00023136"/>
    </source>
</evidence>
<feature type="transmembrane region" description="Helical" evidence="8">
    <location>
        <begin position="247"/>
        <end position="265"/>
    </location>
</feature>
<keyword evidence="7" id="KW-0175">Coiled coil</keyword>
<dbReference type="PATRIC" id="fig|199.248.peg.1827"/>
<evidence type="ECO:0000313" key="14">
    <source>
        <dbReference type="Proteomes" id="UP000066049"/>
    </source>
</evidence>
<feature type="transmembrane region" description="Helical" evidence="8">
    <location>
        <begin position="390"/>
        <end position="408"/>
    </location>
</feature>
<evidence type="ECO:0000256" key="1">
    <source>
        <dbReference type="ARBA" id="ARBA00004651"/>
    </source>
</evidence>
<accession>A0A0M5TIB6</accession>
<dbReference type="Pfam" id="PF21082">
    <property type="entry name" value="MS_channel_3rd"/>
    <property type="match status" value="1"/>
</dbReference>
<evidence type="ECO:0000256" key="3">
    <source>
        <dbReference type="ARBA" id="ARBA00022475"/>
    </source>
</evidence>
<keyword evidence="3" id="KW-1003">Cell membrane</keyword>
<dbReference type="InterPro" id="IPR049142">
    <property type="entry name" value="MS_channel_1st"/>
</dbReference>
<evidence type="ECO:0000256" key="4">
    <source>
        <dbReference type="ARBA" id="ARBA00022692"/>
    </source>
</evidence>
<dbReference type="SUPFAM" id="SSF82861">
    <property type="entry name" value="Mechanosensitive channel protein MscS (YggB), transmembrane region"/>
    <property type="match status" value="1"/>
</dbReference>
<organism evidence="13 14">
    <name type="scientific">Campylobacter concisus</name>
    <dbReference type="NCBI Taxonomy" id="199"/>
    <lineage>
        <taxon>Bacteria</taxon>
        <taxon>Pseudomonadati</taxon>
        <taxon>Campylobacterota</taxon>
        <taxon>Epsilonproteobacteria</taxon>
        <taxon>Campylobacterales</taxon>
        <taxon>Campylobacteraceae</taxon>
        <taxon>Campylobacter</taxon>
    </lineage>
</organism>
<dbReference type="InterPro" id="IPR049278">
    <property type="entry name" value="MS_channel_C"/>
</dbReference>
<feature type="coiled-coil region" evidence="7">
    <location>
        <begin position="83"/>
        <end position="117"/>
    </location>
</feature>
<feature type="domain" description="Mechanosensitive ion channel MscS" evidence="10">
    <location>
        <begin position="410"/>
        <end position="477"/>
    </location>
</feature>
<dbReference type="EMBL" id="CP012541">
    <property type="protein sequence ID" value="ALF48413.1"/>
    <property type="molecule type" value="Genomic_DNA"/>
</dbReference>
<keyword evidence="4 8" id="KW-0812">Transmembrane</keyword>
<evidence type="ECO:0000256" key="2">
    <source>
        <dbReference type="ARBA" id="ARBA00008017"/>
    </source>
</evidence>
<dbReference type="InterPro" id="IPR006686">
    <property type="entry name" value="MscS_channel_CS"/>
</dbReference>
<dbReference type="PANTHER" id="PTHR43634">
    <property type="entry name" value="OW CONDUCTANCE MECHANOSENSITIVE CHANNEL"/>
    <property type="match status" value="1"/>
</dbReference>
<feature type="domain" description="Mechanosensitive ion channel transmembrane helices 2/3" evidence="12">
    <location>
        <begin position="368"/>
        <end position="409"/>
    </location>
</feature>
<keyword evidence="9" id="KW-0732">Signal</keyword>
<sequence>MRKILTIILLSFIMLFGAENNKTQEENILSLTNQILTLNNQIQIIKAQQKDTNSTKADNSNLAGLQKKKNDLLEKIPLYVMQIEVTQNDIDKFILQKNNLEKKVARLEKQLNKDAYVQSAIELEKMKIDYAYFSALINLEEIFKKGAKANSIKEVIDNGLLNLQTNSYVSIKELKDSLNETSNSYDNAFAELDLKKETDEEILIYLKNNADLLSSSMILSELNLVDTVEYINKLTSINSAKFNVGKIVVIIAVFLFFVSLTRILAKLTYWLMSLIASGEGVKEAKDQIVDIVKKPISALLIIYALNICIGVGFYPVPVPLTLANIFSIVYIIAFSWLVLTILNGYGIVIIDKIAQKSRRKEVVNLVLKVVYVIVLIIALLLILQKLGFDISALIASLGIGGLAVAFAAKDIIANFFASVMMLFDNSFSQGDWIVCGDIEGTVVEVGFRKTTIRSFDNALIFVPNSKLASDPVRNWSRRKVGRRIRMVIGIEYGPTTEEIKKCVDDIKTMLINHPDIAKSEDITAKKKGLKYRQSIVSVDDYAGYKSNLFVVVDDFADSSINILVYCFAKTIVWGEFLDVKQDVMLKIMDILKQNGLNFAFPSQSLYIESVKDKI</sequence>
<dbReference type="Gene3D" id="1.10.287.1260">
    <property type="match status" value="1"/>
</dbReference>
<dbReference type="Pfam" id="PF21088">
    <property type="entry name" value="MS_channel_1st"/>
    <property type="match status" value="1"/>
</dbReference>
<dbReference type="GO" id="GO:0005886">
    <property type="term" value="C:plasma membrane"/>
    <property type="evidence" value="ECO:0007669"/>
    <property type="project" value="UniProtKB-SubCell"/>
</dbReference>
<dbReference type="Pfam" id="PF00924">
    <property type="entry name" value="MS_channel_2nd"/>
    <property type="match status" value="1"/>
</dbReference>
<proteinExistence type="inferred from homology"/>
<evidence type="ECO:0000259" key="10">
    <source>
        <dbReference type="Pfam" id="PF00924"/>
    </source>
</evidence>
<gene>
    <name evidence="13" type="ORF">CCON33237_1773</name>
</gene>
<dbReference type="GeneID" id="28663451"/>
<dbReference type="GO" id="GO:0008381">
    <property type="term" value="F:mechanosensitive monoatomic ion channel activity"/>
    <property type="evidence" value="ECO:0007669"/>
    <property type="project" value="UniProtKB-ARBA"/>
</dbReference>
<feature type="domain" description="Mechanosensitive ion channel MscS C-terminal" evidence="11">
    <location>
        <begin position="484"/>
        <end position="598"/>
    </location>
</feature>
<evidence type="ECO:0000256" key="5">
    <source>
        <dbReference type="ARBA" id="ARBA00022989"/>
    </source>
</evidence>
<feature type="transmembrane region" description="Helical" evidence="8">
    <location>
        <begin position="362"/>
        <end position="384"/>
    </location>
</feature>
<dbReference type="InterPro" id="IPR045042">
    <property type="entry name" value="YnaI-like"/>
</dbReference>
<protein>
    <submittedName>
        <fullName evidence="13">Mechanosensitive ion channel family protein</fullName>
    </submittedName>
</protein>
<dbReference type="SUPFAM" id="SSF82689">
    <property type="entry name" value="Mechanosensitive channel protein MscS (YggB), C-terminal domain"/>
    <property type="match status" value="1"/>
</dbReference>
<evidence type="ECO:0000256" key="7">
    <source>
        <dbReference type="SAM" id="Coils"/>
    </source>
</evidence>
<dbReference type="PANTHER" id="PTHR43634:SF2">
    <property type="entry name" value="LOW CONDUCTANCE MECHANOSENSITIVE CHANNEL YNAI"/>
    <property type="match status" value="1"/>
</dbReference>
<dbReference type="KEGG" id="ccoc:CCON33237_1773"/>
<keyword evidence="6 8" id="KW-0472">Membrane</keyword>
<dbReference type="InterPro" id="IPR006685">
    <property type="entry name" value="MscS_channel_2nd"/>
</dbReference>
<dbReference type="InterPro" id="IPR023408">
    <property type="entry name" value="MscS_beta-dom_sf"/>
</dbReference>
<dbReference type="InterPro" id="IPR011014">
    <property type="entry name" value="MscS_channel_TM-2"/>
</dbReference>
<evidence type="ECO:0000256" key="9">
    <source>
        <dbReference type="SAM" id="SignalP"/>
    </source>
</evidence>
<evidence type="ECO:0000259" key="11">
    <source>
        <dbReference type="Pfam" id="PF21082"/>
    </source>
</evidence>
<comment type="subcellular location">
    <subcellularLocation>
        <location evidence="1">Cell membrane</location>
        <topology evidence="1">Multi-pass membrane protein</topology>
    </subcellularLocation>
</comment>
<feature type="chain" id="PRO_5005806119" evidence="9">
    <location>
        <begin position="19"/>
        <end position="614"/>
    </location>
</feature>
<feature type="signal peptide" evidence="9">
    <location>
        <begin position="1"/>
        <end position="18"/>
    </location>
</feature>
<dbReference type="RefSeq" id="WP_054197294.1">
    <property type="nucleotide sequence ID" value="NZ_CABMKQ010000033.1"/>
</dbReference>
<evidence type="ECO:0000259" key="12">
    <source>
        <dbReference type="Pfam" id="PF21088"/>
    </source>
</evidence>
<dbReference type="AlphaFoldDB" id="A0A0M5TIB6"/>
<name>A0A0M5TIB6_9BACT</name>
<feature type="transmembrane region" description="Helical" evidence="8">
    <location>
        <begin position="328"/>
        <end position="350"/>
    </location>
</feature>
<dbReference type="Proteomes" id="UP000066049">
    <property type="component" value="Chromosome"/>
</dbReference>
<dbReference type="Gene3D" id="2.30.30.60">
    <property type="match status" value="1"/>
</dbReference>
<comment type="similarity">
    <text evidence="2">Belongs to the MscS (TC 1.A.23) family.</text>
</comment>
<reference evidence="14" key="1">
    <citation type="submission" date="2015-08" db="EMBL/GenBank/DDBJ databases">
        <title>Comparative genomics of the Campylobacter concisus group.</title>
        <authorList>
            <person name="Miller W.G."/>
            <person name="Yee E."/>
            <person name="Chapman M.H."/>
            <person name="Huynh S."/>
            <person name="Bono J.L."/>
            <person name="On S.L.W."/>
            <person name="St Leger J."/>
            <person name="Foster G."/>
            <person name="Parker C.T."/>
        </authorList>
    </citation>
    <scope>NUCLEOTIDE SEQUENCE [LARGE SCALE GENOMIC DNA]</scope>
    <source>
        <strain evidence="14">ATCC 33237</strain>
    </source>
</reference>
<evidence type="ECO:0000256" key="8">
    <source>
        <dbReference type="SAM" id="Phobius"/>
    </source>
</evidence>
<keyword evidence="5 8" id="KW-1133">Transmembrane helix</keyword>
<dbReference type="InterPro" id="IPR011066">
    <property type="entry name" value="MscS_channel_C_sf"/>
</dbReference>